<feature type="transmembrane region" description="Helical" evidence="6">
    <location>
        <begin position="242"/>
        <end position="260"/>
    </location>
</feature>
<keyword evidence="3 6" id="KW-0812">Transmembrane</keyword>
<evidence type="ECO:0000256" key="2">
    <source>
        <dbReference type="ARBA" id="ARBA00022448"/>
    </source>
</evidence>
<evidence type="ECO:0000256" key="3">
    <source>
        <dbReference type="ARBA" id="ARBA00022692"/>
    </source>
</evidence>
<feature type="transmembrane region" description="Helical" evidence="6">
    <location>
        <begin position="332"/>
        <end position="354"/>
    </location>
</feature>
<dbReference type="InterPro" id="IPR001958">
    <property type="entry name" value="Tet-R_TetA/multi-R_MdtG-like"/>
</dbReference>
<dbReference type="Pfam" id="PF07690">
    <property type="entry name" value="MFS_1"/>
    <property type="match status" value="1"/>
</dbReference>
<name>K2BB24_9BACT</name>
<feature type="transmembrane region" description="Helical" evidence="6">
    <location>
        <begin position="272"/>
        <end position="289"/>
    </location>
</feature>
<protein>
    <submittedName>
        <fullName evidence="8">Major facilitator transporter</fullName>
    </submittedName>
</protein>
<proteinExistence type="predicted"/>
<dbReference type="PANTHER" id="PTHR23504:SF15">
    <property type="entry name" value="MAJOR FACILITATOR SUPERFAMILY (MFS) PROFILE DOMAIN-CONTAINING PROTEIN"/>
    <property type="match status" value="1"/>
</dbReference>
<keyword evidence="4 6" id="KW-1133">Transmembrane helix</keyword>
<feature type="transmembrane region" description="Helical" evidence="6">
    <location>
        <begin position="134"/>
        <end position="154"/>
    </location>
</feature>
<dbReference type="GO" id="GO:0022857">
    <property type="term" value="F:transmembrane transporter activity"/>
    <property type="evidence" value="ECO:0007669"/>
    <property type="project" value="InterPro"/>
</dbReference>
<dbReference type="GO" id="GO:0016020">
    <property type="term" value="C:membrane"/>
    <property type="evidence" value="ECO:0007669"/>
    <property type="project" value="UniProtKB-SubCell"/>
</dbReference>
<feature type="domain" description="Major facilitator superfamily (MFS) profile" evidence="7">
    <location>
        <begin position="13"/>
        <end position="383"/>
    </location>
</feature>
<keyword evidence="5 6" id="KW-0472">Membrane</keyword>
<feature type="transmembrane region" description="Helical" evidence="6">
    <location>
        <begin position="47"/>
        <end position="67"/>
    </location>
</feature>
<feature type="transmembrane region" description="Helical" evidence="6">
    <location>
        <begin position="12"/>
        <end position="35"/>
    </location>
</feature>
<comment type="caution">
    <text evidence="8">The sequence shown here is derived from an EMBL/GenBank/DDBJ whole genome shotgun (WGS) entry which is preliminary data.</text>
</comment>
<evidence type="ECO:0000256" key="6">
    <source>
        <dbReference type="SAM" id="Phobius"/>
    </source>
</evidence>
<feature type="transmembrane region" description="Helical" evidence="6">
    <location>
        <begin position="166"/>
        <end position="185"/>
    </location>
</feature>
<dbReference type="InterPro" id="IPR011701">
    <property type="entry name" value="MFS"/>
</dbReference>
<reference evidence="8" key="1">
    <citation type="journal article" date="2012" name="Science">
        <title>Fermentation, hydrogen, and sulfur metabolism in multiple uncultivated bacterial phyla.</title>
        <authorList>
            <person name="Wrighton K.C."/>
            <person name="Thomas B.C."/>
            <person name="Sharon I."/>
            <person name="Miller C.S."/>
            <person name="Castelle C.J."/>
            <person name="VerBerkmoes N.C."/>
            <person name="Wilkins M.J."/>
            <person name="Hettich R.L."/>
            <person name="Lipton M.S."/>
            <person name="Williams K.H."/>
            <person name="Long P.E."/>
            <person name="Banfield J.F."/>
        </authorList>
    </citation>
    <scope>NUCLEOTIDE SEQUENCE [LARGE SCALE GENOMIC DNA]</scope>
</reference>
<keyword evidence="2" id="KW-0813">Transport</keyword>
<dbReference type="CDD" id="cd17330">
    <property type="entry name" value="MFS_SLC46_TetA_like"/>
    <property type="match status" value="1"/>
</dbReference>
<comment type="subcellular location">
    <subcellularLocation>
        <location evidence="1">Membrane</location>
        <topology evidence="1">Multi-pass membrane protein</topology>
    </subcellularLocation>
</comment>
<evidence type="ECO:0000256" key="1">
    <source>
        <dbReference type="ARBA" id="ARBA00004141"/>
    </source>
</evidence>
<dbReference type="AlphaFoldDB" id="K2BB24"/>
<feature type="transmembrane region" description="Helical" evidence="6">
    <location>
        <begin position="360"/>
        <end position="380"/>
    </location>
</feature>
<evidence type="ECO:0000256" key="4">
    <source>
        <dbReference type="ARBA" id="ARBA00022989"/>
    </source>
</evidence>
<accession>K2BB24</accession>
<dbReference type="PANTHER" id="PTHR23504">
    <property type="entry name" value="MAJOR FACILITATOR SUPERFAMILY DOMAIN-CONTAINING PROTEIN 10"/>
    <property type="match status" value="1"/>
</dbReference>
<gene>
    <name evidence="8" type="ORF">ACD_49C00073G0006</name>
</gene>
<organism evidence="8">
    <name type="scientific">uncultured bacterium</name>
    <name type="common">gcode 4</name>
    <dbReference type="NCBI Taxonomy" id="1234023"/>
    <lineage>
        <taxon>Bacteria</taxon>
        <taxon>environmental samples</taxon>
    </lineage>
</organism>
<dbReference type="PROSITE" id="PS50850">
    <property type="entry name" value="MFS"/>
    <property type="match status" value="1"/>
</dbReference>
<dbReference type="Gene3D" id="1.20.1250.20">
    <property type="entry name" value="MFS general substrate transporter like domains"/>
    <property type="match status" value="1"/>
</dbReference>
<feature type="transmembrane region" description="Helical" evidence="6">
    <location>
        <begin position="206"/>
        <end position="230"/>
    </location>
</feature>
<feature type="transmembrane region" description="Helical" evidence="6">
    <location>
        <begin position="102"/>
        <end position="122"/>
    </location>
</feature>
<evidence type="ECO:0000259" key="7">
    <source>
        <dbReference type="PROSITE" id="PS50850"/>
    </source>
</evidence>
<dbReference type="InterPro" id="IPR020846">
    <property type="entry name" value="MFS_dom"/>
</dbReference>
<dbReference type="EMBL" id="AMFJ01021659">
    <property type="protein sequence ID" value="EKD65963.1"/>
    <property type="molecule type" value="Genomic_DNA"/>
</dbReference>
<dbReference type="SUPFAM" id="SSF103473">
    <property type="entry name" value="MFS general substrate transporter"/>
    <property type="match status" value="1"/>
</dbReference>
<evidence type="ECO:0000313" key="8">
    <source>
        <dbReference type="EMBL" id="EKD65963.1"/>
    </source>
</evidence>
<dbReference type="PRINTS" id="PR01035">
    <property type="entry name" value="TCRTETA"/>
</dbReference>
<evidence type="ECO:0000256" key="5">
    <source>
        <dbReference type="ARBA" id="ARBA00023136"/>
    </source>
</evidence>
<sequence>MRSETSALGARKSLYTLLTLSFLDILGFSFILPVLPFIVKSFWGNSLTVWITVSAAAVWMFIWGIMFGRLSDRYWRKNIILISIVANIIGYILFWFSKSLEFFILSRFICGIGGWGISVIQASVGDISNDKNRIANMWLVGASLGLGFTIWPIFGSFLEEFWLRNMWFFSAIILAISLIVSIFLLPKDTHKIHLEEVKISWLQSSLLILFISFFIITGAFAGIQTIFALYINEIWNFWPKQVAYSFGFLWIISIIYQWFIIWKIGHYIAEKYLIISWLFLVWISFILITRTHNLVIFYILLWLVAIWLSNTNSSIFALISKHSHKKDFWKNMWINTAFWSIADIVWPFVSGILYMEWIKFPFYFFGFLLIFNIIFLYFFLEKE</sequence>
<dbReference type="InterPro" id="IPR036259">
    <property type="entry name" value="MFS_trans_sf"/>
</dbReference>
<feature type="transmembrane region" description="Helical" evidence="6">
    <location>
        <begin position="295"/>
        <end position="320"/>
    </location>
</feature>
<feature type="transmembrane region" description="Helical" evidence="6">
    <location>
        <begin position="79"/>
        <end position="96"/>
    </location>
</feature>